<evidence type="ECO:0000256" key="1">
    <source>
        <dbReference type="SAM" id="Coils"/>
    </source>
</evidence>
<evidence type="ECO:0000313" key="3">
    <source>
        <dbReference type="Proteomes" id="UP000235220"/>
    </source>
</evidence>
<dbReference type="Gramene" id="Jr08_08670_p1">
    <property type="protein sequence ID" value="cds.Jr08_08670_p1"/>
    <property type="gene ID" value="Jr08_08670"/>
</dbReference>
<dbReference type="STRING" id="51240.A0A2I4EKV0"/>
<sequence length="341" mass="38831">MGTNKGSEISSYRRKWDKIFHGLVHMLQSQQAQLETLAIERKLLEDRIRVQHERWISDVHLYEDRISQMKGDLLVQEMTHSLEEAKSDFVASVKRREAFLENLKLEHAESELADFKAWLDHLSHKSSDPKAEEQCSKILEGEVRRLKHEYQKLASEKSSEVSALLAEKNLMWNQYKILENDYSNKLRSNHSEVTEANETITKLLGNMEQLQSLNDKKDEMIARLRNKVTKTEVDTTKLNEETFRLSQELDLLKSSRVVAAVTPILNRCSAGAKPCLGAKNSGRSNTNVKKESSAAQVPDSVKENEKGIKGSKRKGAGVISISDTPKLFSSNFKVPKLKTIR</sequence>
<dbReference type="GeneID" id="108983683"/>
<evidence type="ECO:0000256" key="2">
    <source>
        <dbReference type="SAM" id="MobiDB-lite"/>
    </source>
</evidence>
<gene>
    <name evidence="4" type="primary">LOC108983683</name>
</gene>
<proteinExistence type="predicted"/>
<feature type="coiled-coil region" evidence="1">
    <location>
        <begin position="193"/>
        <end position="241"/>
    </location>
</feature>
<feature type="region of interest" description="Disordered" evidence="2">
    <location>
        <begin position="278"/>
        <end position="315"/>
    </location>
</feature>
<dbReference type="PANTHER" id="PTHR35992">
    <property type="entry name" value="CYTOMATRIX PROTEIN-LIKE PROTEIN"/>
    <property type="match status" value="1"/>
</dbReference>
<dbReference type="FunCoup" id="A0A2I4EKV0">
    <property type="interactions" value="717"/>
</dbReference>
<organism evidence="3 4">
    <name type="scientific">Juglans regia</name>
    <name type="common">English walnut</name>
    <dbReference type="NCBI Taxonomy" id="51240"/>
    <lineage>
        <taxon>Eukaryota</taxon>
        <taxon>Viridiplantae</taxon>
        <taxon>Streptophyta</taxon>
        <taxon>Embryophyta</taxon>
        <taxon>Tracheophyta</taxon>
        <taxon>Spermatophyta</taxon>
        <taxon>Magnoliopsida</taxon>
        <taxon>eudicotyledons</taxon>
        <taxon>Gunneridae</taxon>
        <taxon>Pentapetalae</taxon>
        <taxon>rosids</taxon>
        <taxon>fabids</taxon>
        <taxon>Fagales</taxon>
        <taxon>Juglandaceae</taxon>
        <taxon>Juglans</taxon>
    </lineage>
</organism>
<dbReference type="AlphaFoldDB" id="A0A2I4EKV0"/>
<dbReference type="OrthoDB" id="1921280at2759"/>
<name>A0A2I4EKV0_JUGRE</name>
<keyword evidence="1" id="KW-0175">Coiled coil</keyword>
<evidence type="ECO:0000313" key="4">
    <source>
        <dbReference type="RefSeq" id="XP_018810946.1"/>
    </source>
</evidence>
<dbReference type="Proteomes" id="UP000235220">
    <property type="component" value="Chromosome 8"/>
</dbReference>
<dbReference type="KEGG" id="jre:108983683"/>
<dbReference type="RefSeq" id="XP_018810946.1">
    <property type="nucleotide sequence ID" value="XM_018955401.2"/>
</dbReference>
<reference evidence="4" key="1">
    <citation type="submission" date="2025-08" db="UniProtKB">
        <authorList>
            <consortium name="RefSeq"/>
        </authorList>
    </citation>
    <scope>IDENTIFICATION</scope>
    <source>
        <tissue evidence="4">Leaves</tissue>
    </source>
</reference>
<keyword evidence="3" id="KW-1185">Reference proteome</keyword>
<protein>
    <submittedName>
        <fullName evidence="4">Uncharacterized protein LOC108983683</fullName>
    </submittedName>
</protein>
<accession>A0A2I4EKV0</accession>
<dbReference type="PANTHER" id="PTHR35992:SF1">
    <property type="entry name" value="CYTOMATRIX PROTEIN-LIKE PROTEIN"/>
    <property type="match status" value="1"/>
</dbReference>